<name>Q6ADH4_LEIXX</name>
<dbReference type="KEGG" id="lxx:Lxx18310"/>
<protein>
    <submittedName>
        <fullName evidence="2">Uncharacterized protein</fullName>
    </submittedName>
</protein>
<accession>Q6ADH4</accession>
<organism evidence="2 3">
    <name type="scientific">Leifsonia xyli subsp. xyli (strain CTCB07)</name>
    <dbReference type="NCBI Taxonomy" id="281090"/>
    <lineage>
        <taxon>Bacteria</taxon>
        <taxon>Bacillati</taxon>
        <taxon>Actinomycetota</taxon>
        <taxon>Actinomycetes</taxon>
        <taxon>Micrococcales</taxon>
        <taxon>Microbacteriaceae</taxon>
        <taxon>Leifsonia</taxon>
    </lineage>
</organism>
<sequence>MRRGRSGSPVCGLRSRTSPPPRSPRHPSRAGASVLDDQRRRGHRDGHLLPRDVRGWSPRFRQHAVGQLRRARARHQIGTEQCVDGSLPDRRRRLRSMNGVELATGVSAFVPSVQYGGPRRVYWAVGAAVSENSIGALKTDQNRLYAVPTTVASPRFVDEDVVAFATMVEYDGSRILFYSKKDATLWRCDTDTMKTTQIRNNAGLVTTIRAASNGSSVVAFRSETGRLFNSAGAVVAENVPAFDTDVDASSNRKVFYAQYSELC</sequence>
<reference evidence="2 3" key="1">
    <citation type="journal article" date="2004" name="Mol. Plant Microbe Interact.">
        <title>The genome sequence of the Gram-positive sugarcane pathogen Leifsonia xyli subsp. xyli.</title>
        <authorList>
            <person name="Monteiro-Vitorello C.B."/>
            <person name="Camargo L.E.A."/>
            <person name="Van Sluys M.A."/>
            <person name="Kitajima J.P."/>
            <person name="Truffi D."/>
            <person name="do Amaral A.M."/>
            <person name="Harakava R."/>
            <person name="de Oliveira J.C.F."/>
            <person name="Wood D."/>
            <person name="de Oliveira M.C."/>
            <person name="Miyaki C.Y."/>
            <person name="Takita M.A."/>
            <person name="da Silva A.C.R."/>
            <person name="Furlan L.R."/>
            <person name="Carraro D.M."/>
            <person name="Camarotte G."/>
            <person name="Almeida N.F. Jr."/>
            <person name="Carrer H."/>
            <person name="Coutinho L.L."/>
            <person name="El-Dorry H.A."/>
            <person name="Ferro M.I.T."/>
            <person name="Gagliardi P.R."/>
            <person name="Giglioti E."/>
            <person name="Goldman M.H.S."/>
            <person name="Goldman G.H."/>
            <person name="Kimura E.T."/>
            <person name="Ferro E.S."/>
            <person name="Kuramae E.E."/>
            <person name="Lemos E.G.M."/>
            <person name="Lemos M.V.F."/>
            <person name="Mauro S.M.Z."/>
            <person name="Machado M.A."/>
            <person name="Marino C.L."/>
            <person name="Menck C.F."/>
            <person name="Nunes L.R."/>
            <person name="Oliveira R.C."/>
            <person name="Pereira G.G."/>
            <person name="Siqueira W."/>
            <person name="de Souza A.A."/>
            <person name="Tsai S.M."/>
            <person name="Zanca A.S."/>
            <person name="Simpson A.J.G."/>
            <person name="Brumbley S.M."/>
            <person name="Setubal J.C."/>
        </authorList>
    </citation>
    <scope>NUCLEOTIDE SEQUENCE [LARGE SCALE GENOMIC DNA]</scope>
    <source>
        <strain evidence="2 3">CTCB07</strain>
    </source>
</reference>
<dbReference type="EMBL" id="AE016822">
    <property type="protein sequence ID" value="AAT89572.1"/>
    <property type="molecule type" value="Genomic_DNA"/>
</dbReference>
<dbReference type="SUPFAM" id="SSF82171">
    <property type="entry name" value="DPP6 N-terminal domain-like"/>
    <property type="match status" value="1"/>
</dbReference>
<proteinExistence type="predicted"/>
<dbReference type="Proteomes" id="UP000001306">
    <property type="component" value="Chromosome"/>
</dbReference>
<dbReference type="InterPro" id="IPR011042">
    <property type="entry name" value="6-blade_b-propeller_TolB-like"/>
</dbReference>
<keyword evidence="3" id="KW-1185">Reference proteome</keyword>
<gene>
    <name evidence="2" type="ordered locus">Lxx18310</name>
</gene>
<feature type="region of interest" description="Disordered" evidence="1">
    <location>
        <begin position="1"/>
        <end position="53"/>
    </location>
</feature>
<dbReference type="AlphaFoldDB" id="Q6ADH4"/>
<dbReference type="Gene3D" id="2.120.10.30">
    <property type="entry name" value="TolB, C-terminal domain"/>
    <property type="match status" value="1"/>
</dbReference>
<evidence type="ECO:0000256" key="1">
    <source>
        <dbReference type="SAM" id="MobiDB-lite"/>
    </source>
</evidence>
<evidence type="ECO:0000313" key="3">
    <source>
        <dbReference type="Proteomes" id="UP000001306"/>
    </source>
</evidence>
<evidence type="ECO:0000313" key="2">
    <source>
        <dbReference type="EMBL" id="AAT89572.1"/>
    </source>
</evidence>
<dbReference type="HOGENOM" id="CLU_1056889_0_0_11"/>